<evidence type="ECO:0000313" key="2">
    <source>
        <dbReference type="EMBL" id="MCW6512535.1"/>
    </source>
</evidence>
<evidence type="ECO:0000256" key="1">
    <source>
        <dbReference type="SAM" id="SignalP"/>
    </source>
</evidence>
<evidence type="ECO:0008006" key="4">
    <source>
        <dbReference type="Google" id="ProtNLM"/>
    </source>
</evidence>
<accession>A0AA41Z906</accession>
<dbReference type="Proteomes" id="UP001165667">
    <property type="component" value="Unassembled WGS sequence"/>
</dbReference>
<organism evidence="2 3">
    <name type="scientific">Lichenifustis flavocetrariae</name>
    <dbReference type="NCBI Taxonomy" id="2949735"/>
    <lineage>
        <taxon>Bacteria</taxon>
        <taxon>Pseudomonadati</taxon>
        <taxon>Pseudomonadota</taxon>
        <taxon>Alphaproteobacteria</taxon>
        <taxon>Hyphomicrobiales</taxon>
        <taxon>Lichenihabitantaceae</taxon>
        <taxon>Lichenifustis</taxon>
    </lineage>
</organism>
<feature type="chain" id="PRO_5041433627" description="Antifreeze protein" evidence="1">
    <location>
        <begin position="22"/>
        <end position="277"/>
    </location>
</feature>
<name>A0AA41Z906_9HYPH</name>
<dbReference type="AlphaFoldDB" id="A0AA41Z906"/>
<comment type="caution">
    <text evidence="2">The sequence shown here is derived from an EMBL/GenBank/DDBJ whole genome shotgun (WGS) entry which is preliminary data.</text>
</comment>
<keyword evidence="3" id="KW-1185">Reference proteome</keyword>
<dbReference type="RefSeq" id="WP_282588912.1">
    <property type="nucleotide sequence ID" value="NZ_JAMOIM010000053.1"/>
</dbReference>
<reference evidence="2" key="1">
    <citation type="submission" date="2022-05" db="EMBL/GenBank/DDBJ databases">
        <authorList>
            <person name="Pankratov T."/>
        </authorList>
    </citation>
    <scope>NUCLEOTIDE SEQUENCE</scope>
    <source>
        <strain evidence="2">BP6-180914</strain>
    </source>
</reference>
<protein>
    <recommendedName>
        <fullName evidence="4">Antifreeze protein</fullName>
    </recommendedName>
</protein>
<feature type="signal peptide" evidence="1">
    <location>
        <begin position="1"/>
        <end position="21"/>
    </location>
</feature>
<evidence type="ECO:0000313" key="3">
    <source>
        <dbReference type="Proteomes" id="UP001165667"/>
    </source>
</evidence>
<proteinExistence type="predicted"/>
<sequence length="277" mass="27767">MRGLIAPLCIGSCLWAGSAAASMPTIDATQLTLHARTSSSTVQLVPIEGQRKDANKDVHCAVTTGKRASVTDPTVQPQSGAGSRLIQSYAPDMPAAPVAGAQGATLNSQTLFKSTGDVAAGVDAGHATTAAALSGFQSASRQVGTTTTVMAALDMNSAARLRNGLAWNSVINAANIWVQALNALNLATTSDASRTALAMRTTITAAPSTLVDICPTGLLGTGTAADPCRSAICTGLAATCLSSSVTDGGNVIFVVAPAAVLATELAAALQTLQSSTR</sequence>
<dbReference type="EMBL" id="JAMOIM010000053">
    <property type="protein sequence ID" value="MCW6512535.1"/>
    <property type="molecule type" value="Genomic_DNA"/>
</dbReference>
<gene>
    <name evidence="2" type="ORF">M8523_31990</name>
</gene>
<keyword evidence="1" id="KW-0732">Signal</keyword>